<sequence length="88" mass="9476">MTTRSAALAVLLRKTQWLLDDLAFEVGSGRADQIDFTGITSLLESVTAMLREEQRKSPGVVDGATESARDGFDEVAGRPQAGRETGHL</sequence>
<evidence type="ECO:0000313" key="3">
    <source>
        <dbReference type="Proteomes" id="UP000198852"/>
    </source>
</evidence>
<reference evidence="3" key="1">
    <citation type="submission" date="2016-10" db="EMBL/GenBank/DDBJ databases">
        <authorList>
            <person name="Varghese N."/>
            <person name="Submissions S."/>
        </authorList>
    </citation>
    <scope>NUCLEOTIDE SEQUENCE [LARGE SCALE GENOMIC DNA]</scope>
    <source>
        <strain evidence="3">DSM 44771</strain>
    </source>
</reference>
<evidence type="ECO:0000313" key="2">
    <source>
        <dbReference type="EMBL" id="SFS93071.1"/>
    </source>
</evidence>
<proteinExistence type="predicted"/>
<evidence type="ECO:0000256" key="1">
    <source>
        <dbReference type="SAM" id="MobiDB-lite"/>
    </source>
</evidence>
<name>A0A1I6TV77_9PSEU</name>
<dbReference type="AlphaFoldDB" id="A0A1I6TV77"/>
<feature type="compositionally biased region" description="Basic and acidic residues" evidence="1">
    <location>
        <begin position="67"/>
        <end position="76"/>
    </location>
</feature>
<gene>
    <name evidence="2" type="ORF">SAMN05660874_04285</name>
</gene>
<dbReference type="Proteomes" id="UP000198852">
    <property type="component" value="Unassembled WGS sequence"/>
</dbReference>
<feature type="region of interest" description="Disordered" evidence="1">
    <location>
        <begin position="53"/>
        <end position="88"/>
    </location>
</feature>
<protein>
    <submittedName>
        <fullName evidence="2">Uncharacterized protein</fullName>
    </submittedName>
</protein>
<accession>A0A1I6TV77</accession>
<organism evidence="2 3">
    <name type="scientific">Saccharopolyspora flava</name>
    <dbReference type="NCBI Taxonomy" id="95161"/>
    <lineage>
        <taxon>Bacteria</taxon>
        <taxon>Bacillati</taxon>
        <taxon>Actinomycetota</taxon>
        <taxon>Actinomycetes</taxon>
        <taxon>Pseudonocardiales</taxon>
        <taxon>Pseudonocardiaceae</taxon>
        <taxon>Saccharopolyspora</taxon>
    </lineage>
</organism>
<keyword evidence="3" id="KW-1185">Reference proteome</keyword>
<dbReference type="EMBL" id="FOZX01000008">
    <property type="protein sequence ID" value="SFS93071.1"/>
    <property type="molecule type" value="Genomic_DNA"/>
</dbReference>